<dbReference type="AlphaFoldDB" id="A0A5B7JZB0"/>
<reference evidence="2 3" key="1">
    <citation type="submission" date="2019-05" db="EMBL/GenBank/DDBJ databases">
        <title>Another draft genome of Portunus trituberculatus and its Hox gene families provides insights of decapod evolution.</title>
        <authorList>
            <person name="Jeong J.-H."/>
            <person name="Song I."/>
            <person name="Kim S."/>
            <person name="Choi T."/>
            <person name="Kim D."/>
            <person name="Ryu S."/>
            <person name="Kim W."/>
        </authorList>
    </citation>
    <scope>NUCLEOTIDE SEQUENCE [LARGE SCALE GENOMIC DNA]</scope>
    <source>
        <tissue evidence="2">Muscle</tissue>
    </source>
</reference>
<organism evidence="2 3">
    <name type="scientific">Portunus trituberculatus</name>
    <name type="common">Swimming crab</name>
    <name type="synonym">Neptunus trituberculatus</name>
    <dbReference type="NCBI Taxonomy" id="210409"/>
    <lineage>
        <taxon>Eukaryota</taxon>
        <taxon>Metazoa</taxon>
        <taxon>Ecdysozoa</taxon>
        <taxon>Arthropoda</taxon>
        <taxon>Crustacea</taxon>
        <taxon>Multicrustacea</taxon>
        <taxon>Malacostraca</taxon>
        <taxon>Eumalacostraca</taxon>
        <taxon>Eucarida</taxon>
        <taxon>Decapoda</taxon>
        <taxon>Pleocyemata</taxon>
        <taxon>Brachyura</taxon>
        <taxon>Eubrachyura</taxon>
        <taxon>Portunoidea</taxon>
        <taxon>Portunidae</taxon>
        <taxon>Portuninae</taxon>
        <taxon>Portunus</taxon>
    </lineage>
</organism>
<sequence>MNMRGSYPSAGVTLLPGSASFPPPNPRLLLLLTSAPISLHPAGHINPVTQRTKPRRASGGERWSVVCSGATSSDKEGGLCFAVMGRDALRRPVISGDNSDLSDIESGQHGALPREKAK</sequence>
<proteinExistence type="predicted"/>
<evidence type="ECO:0000313" key="2">
    <source>
        <dbReference type="EMBL" id="MPD02131.1"/>
    </source>
</evidence>
<keyword evidence="3" id="KW-1185">Reference proteome</keyword>
<feature type="region of interest" description="Disordered" evidence="1">
    <location>
        <begin position="92"/>
        <end position="118"/>
    </location>
</feature>
<protein>
    <submittedName>
        <fullName evidence="2">Uncharacterized protein</fullName>
    </submittedName>
</protein>
<evidence type="ECO:0000313" key="3">
    <source>
        <dbReference type="Proteomes" id="UP000324222"/>
    </source>
</evidence>
<feature type="region of interest" description="Disordered" evidence="1">
    <location>
        <begin position="41"/>
        <end position="62"/>
    </location>
</feature>
<gene>
    <name evidence="2" type="ORF">E2C01_097690</name>
</gene>
<evidence type="ECO:0000256" key="1">
    <source>
        <dbReference type="SAM" id="MobiDB-lite"/>
    </source>
</evidence>
<comment type="caution">
    <text evidence="2">The sequence shown here is derived from an EMBL/GenBank/DDBJ whole genome shotgun (WGS) entry which is preliminary data.</text>
</comment>
<dbReference type="EMBL" id="VSRR010130051">
    <property type="protein sequence ID" value="MPD02131.1"/>
    <property type="molecule type" value="Genomic_DNA"/>
</dbReference>
<accession>A0A5B7JZB0</accession>
<dbReference type="Proteomes" id="UP000324222">
    <property type="component" value="Unassembled WGS sequence"/>
</dbReference>
<name>A0A5B7JZB0_PORTR</name>